<gene>
    <name evidence="1" type="ORF">BHL82_09290</name>
</gene>
<evidence type="ECO:0000313" key="1">
    <source>
        <dbReference type="EMBL" id="OTA82150.1"/>
    </source>
</evidence>
<evidence type="ECO:0000313" key="2">
    <source>
        <dbReference type="Proteomes" id="UP000194286"/>
    </source>
</evidence>
<reference evidence="1 2" key="1">
    <citation type="submission" date="2016-09" db="EMBL/GenBank/DDBJ databases">
        <title>Lactobacillus reuteri KLR3005, genome sequencing and assembly.</title>
        <authorList>
            <person name="Lee J.-Y."/>
            <person name="Kim E.B."/>
            <person name="Choi Y.-J."/>
        </authorList>
    </citation>
    <scope>NUCLEOTIDE SEQUENCE [LARGE SCALE GENOMIC DNA]</scope>
    <source>
        <strain evidence="1 2">KLR3005</strain>
    </source>
</reference>
<sequence>MDYITRKYKQVLYDDNEQLNPNFAFFDNFKNKLLDQLYLSDDSEWESPIIEPDEVGTRKQKNIISHQYVAKLPGYPVIGYILFREENDKPFTFWDMLSVVKQYLNDIEYDEKYTAAEIKSYAKKLGKSINDIKRNLFSTRIPPILITGYFGGVDVSAYSDWYKYIDNGKNDANVILLYKQAFFTQQFTTEISSSDRHRKVPVTLQYRDTMSLGPQGGLKKLGEMVNQPKIDTTVWDKEDGKPAGFYKSHMRDLLKSRPSDYQSYAMTDAEITLKYLGFFLRIEQEAYDDGLLKQMYIPATITGLSDQLTAYYLEQPYSRGHVRNLSRKIFGEHLEQYIRPEYYNELPTNDEEEWEHLIFTIRNTKRKSVREKHQMLIKKLVSFLARSSIVVELEHDGQPIQLLDTDKLLQKINFKKLYELNPKLKIEDLFNKNKRLRYFHPKLEMNDEEVSAFNSLAYQFNRKKSNELLTFNELVNYLWNKSVYKNYYERKSDKYKCIKADTLYWLSKKVNFFGAHNGYHFIEANNYSSKHKKGVHDMITLQADEAYNQAFSMALKAYSGGQNLCYNPGIIKMPYIYDIDLKSSYVNAGHLIPGIRLDVPAFIDEVNINKKHFIHLISKFPNGLFTVGVADIDYELPKEIRRAPVGVKAEIKGAMPCYVLEHKRAPLTVTKVIDLIKHGASIYIHRLIIPEQKILNGNLANIYPSGKAQDWTLQRRNLAKKKYGKNSAEQELFKLLGNGNYGKTAQGLNAKTEKEFGTDKSYYIPVSKSTNPLISMQYSSIAEYQVNFLMELIDRLYPHNLIPSVTTDGFIWAGNQALDKEKIVKAIRDNAPKQWVIVNDKYFDGKFFEFKSKLSNDTKEYSKNTILVNLKTRFNFTLDGRIKALAGIRNVAPESIYRDLINGVTTIKVDQHRLSRLDDMKHRVDNKHLLSEWQQPEYQSLSFDFTSRPTSFHDNGDGYGYYNTEPFRTVEEAETFKENIKPYGRLFPLFNTKFAYAFLELDNHLVATRTGYKIAWIKNDVPLKGNNYSDLVNNYQNDYKWKVLLRYLAKYESKYDLKMIYNNLFLNRYNSFSGFKQAIKRAKGKFINPLVELKENWPEKLRNYETRC</sequence>
<organism evidence="1 2">
    <name type="scientific">Limosilactobacillus reuteri</name>
    <name type="common">Lactobacillus reuteri</name>
    <dbReference type="NCBI Taxonomy" id="1598"/>
    <lineage>
        <taxon>Bacteria</taxon>
        <taxon>Bacillati</taxon>
        <taxon>Bacillota</taxon>
        <taxon>Bacilli</taxon>
        <taxon>Lactobacillales</taxon>
        <taxon>Lactobacillaceae</taxon>
        <taxon>Limosilactobacillus</taxon>
    </lineage>
</organism>
<protein>
    <recommendedName>
        <fullName evidence="3">DNA-directed DNA polymerase</fullName>
    </recommendedName>
</protein>
<dbReference type="EMBL" id="MIMU01000126">
    <property type="protein sequence ID" value="OTA82150.1"/>
    <property type="molecule type" value="Genomic_DNA"/>
</dbReference>
<proteinExistence type="predicted"/>
<dbReference type="AlphaFoldDB" id="A0A1Y2UG14"/>
<accession>A0A1Y2UG14</accession>
<dbReference type="RefSeq" id="WP_086136065.1">
    <property type="nucleotide sequence ID" value="NZ_MIMU01000126.1"/>
</dbReference>
<name>A0A1Y2UG14_LIMRT</name>
<evidence type="ECO:0008006" key="3">
    <source>
        <dbReference type="Google" id="ProtNLM"/>
    </source>
</evidence>
<dbReference type="Proteomes" id="UP000194286">
    <property type="component" value="Unassembled WGS sequence"/>
</dbReference>
<comment type="caution">
    <text evidence="1">The sequence shown here is derived from an EMBL/GenBank/DDBJ whole genome shotgun (WGS) entry which is preliminary data.</text>
</comment>